<feature type="domain" description="Large ribosomal subunit protein bL25 L25" evidence="7">
    <location>
        <begin position="5"/>
        <end position="91"/>
    </location>
</feature>
<dbReference type="PANTHER" id="PTHR33284:SF1">
    <property type="entry name" value="RIBOSOMAL PROTEIN L25_GLN-TRNA SYNTHETASE, ANTI-CODON-BINDING DOMAIN-CONTAINING PROTEIN"/>
    <property type="match status" value="1"/>
</dbReference>
<feature type="region of interest" description="Disordered" evidence="6">
    <location>
        <begin position="179"/>
        <end position="211"/>
    </location>
</feature>
<dbReference type="InterPro" id="IPR037121">
    <property type="entry name" value="Ribosomal_bL25_C"/>
</dbReference>
<name>A0A5D4QQJ3_9BACI</name>
<dbReference type="RefSeq" id="WP_148977034.1">
    <property type="nucleotide sequence ID" value="NZ_VTER01000019.1"/>
</dbReference>
<dbReference type="InterPro" id="IPR020056">
    <property type="entry name" value="Rbsml_bL25/Gln-tRNA_synth_N"/>
</dbReference>
<dbReference type="Gene3D" id="2.170.120.20">
    <property type="entry name" value="Ribosomal protein L25, beta domain"/>
    <property type="match status" value="1"/>
</dbReference>
<comment type="subunit">
    <text evidence="5">Part of the 50S ribosomal subunit; part of the 5S rRNA/L5/L18/L25 subcomplex. Contacts the 5S rRNA. Binds to the 5S rRNA independently of L5 and L18.</text>
</comment>
<sequence length="211" mass="23126">MSTVLQAKERKEFRNSNLTQLRNEGNIPGVVYGNKIESKAIYLNGPDFIKTIRETGRNAVFSLDVEGTRHDVVLSDYQADPLKNEITHLDFRAVDMSQEITAEVRIELVGDAAGVKDGGVLQQPVHELSVSAKPNDIPQNVEVNIADLQVGESITAADIKAGRGFTINTDDETVIASILAPRQEEEISTGEEQEPGIPENQEGRETDANEE</sequence>
<dbReference type="HAMAP" id="MF_01334">
    <property type="entry name" value="Ribosomal_bL25_CTC"/>
    <property type="match status" value="1"/>
</dbReference>
<keyword evidence="3 5" id="KW-0689">Ribosomal protein</keyword>
<comment type="similarity">
    <text evidence="5">Belongs to the bacterial ribosomal protein bL25 family. CTC subfamily.</text>
</comment>
<dbReference type="Proteomes" id="UP000322139">
    <property type="component" value="Unassembled WGS sequence"/>
</dbReference>
<evidence type="ECO:0000259" key="8">
    <source>
        <dbReference type="Pfam" id="PF14693"/>
    </source>
</evidence>
<dbReference type="NCBIfam" id="NF004133">
    <property type="entry name" value="PRK05618.2-4"/>
    <property type="match status" value="1"/>
</dbReference>
<evidence type="ECO:0000313" key="10">
    <source>
        <dbReference type="Proteomes" id="UP000322139"/>
    </source>
</evidence>
<keyword evidence="2 5" id="KW-0694">RNA-binding</keyword>
<evidence type="ECO:0000259" key="7">
    <source>
        <dbReference type="Pfam" id="PF01386"/>
    </source>
</evidence>
<accession>A0A5D4QQJ3</accession>
<evidence type="ECO:0000256" key="2">
    <source>
        <dbReference type="ARBA" id="ARBA00022884"/>
    </source>
</evidence>
<keyword evidence="1 5" id="KW-0699">rRNA-binding</keyword>
<protein>
    <recommendedName>
        <fullName evidence="5">Large ribosomal subunit protein bL25</fullName>
    </recommendedName>
    <alternativeName>
        <fullName evidence="5">General stress protein CTC</fullName>
    </alternativeName>
</protein>
<dbReference type="AlphaFoldDB" id="A0A5D4QQJ3"/>
<dbReference type="InterPro" id="IPR020930">
    <property type="entry name" value="Ribosomal_uL5_bac-type"/>
</dbReference>
<evidence type="ECO:0000313" key="9">
    <source>
        <dbReference type="EMBL" id="TYS41267.1"/>
    </source>
</evidence>
<dbReference type="InterPro" id="IPR029751">
    <property type="entry name" value="Ribosomal_L25_dom"/>
</dbReference>
<dbReference type="GO" id="GO:0006412">
    <property type="term" value="P:translation"/>
    <property type="evidence" value="ECO:0007669"/>
    <property type="project" value="UniProtKB-UniRule"/>
</dbReference>
<dbReference type="SUPFAM" id="SSF50715">
    <property type="entry name" value="Ribosomal protein L25-like"/>
    <property type="match status" value="1"/>
</dbReference>
<comment type="caution">
    <text evidence="9">The sequence shown here is derived from an EMBL/GenBank/DDBJ whole genome shotgun (WGS) entry which is preliminary data.</text>
</comment>
<feature type="domain" description="Large ribosomal subunit protein bL25 beta" evidence="8">
    <location>
        <begin position="99"/>
        <end position="182"/>
    </location>
</feature>
<proteinExistence type="inferred from homology"/>
<dbReference type="Gene3D" id="2.40.240.10">
    <property type="entry name" value="Ribosomal Protein L25, Chain P"/>
    <property type="match status" value="1"/>
</dbReference>
<dbReference type="PANTHER" id="PTHR33284">
    <property type="entry name" value="RIBOSOMAL PROTEIN L25/GLN-TRNA SYNTHETASE, ANTI-CODON-BINDING DOMAIN-CONTAINING PROTEIN"/>
    <property type="match status" value="1"/>
</dbReference>
<dbReference type="Pfam" id="PF14693">
    <property type="entry name" value="Ribosomal_TL5_C"/>
    <property type="match status" value="1"/>
</dbReference>
<dbReference type="EMBL" id="VTER01000019">
    <property type="protein sequence ID" value="TYS41267.1"/>
    <property type="molecule type" value="Genomic_DNA"/>
</dbReference>
<feature type="compositionally biased region" description="Basic and acidic residues" evidence="6">
    <location>
        <begin position="201"/>
        <end position="211"/>
    </location>
</feature>
<gene>
    <name evidence="5" type="primary">rplY</name>
    <name evidence="5" type="synonym">ctc</name>
    <name evidence="9" type="ORF">FZD51_24260</name>
</gene>
<evidence type="ECO:0000256" key="3">
    <source>
        <dbReference type="ARBA" id="ARBA00022980"/>
    </source>
</evidence>
<evidence type="ECO:0000256" key="6">
    <source>
        <dbReference type="SAM" id="MobiDB-lite"/>
    </source>
</evidence>
<keyword evidence="4 5" id="KW-0687">Ribonucleoprotein</keyword>
<dbReference type="GO" id="GO:0022625">
    <property type="term" value="C:cytosolic large ribosomal subunit"/>
    <property type="evidence" value="ECO:0007669"/>
    <property type="project" value="TreeGrafter"/>
</dbReference>
<dbReference type="Pfam" id="PF01386">
    <property type="entry name" value="Ribosomal_L25p"/>
    <property type="match status" value="1"/>
</dbReference>
<dbReference type="InterPro" id="IPR011035">
    <property type="entry name" value="Ribosomal_bL25/Gln-tRNA_synth"/>
</dbReference>
<dbReference type="InterPro" id="IPR001021">
    <property type="entry name" value="Ribosomal_bL25_long"/>
</dbReference>
<reference evidence="9 10" key="1">
    <citation type="submission" date="2019-08" db="EMBL/GenBank/DDBJ databases">
        <title>Bacillus genomes from the desert of Cuatro Cienegas, Coahuila.</title>
        <authorList>
            <person name="Olmedo-Alvarez G."/>
        </authorList>
    </citation>
    <scope>NUCLEOTIDE SEQUENCE [LARGE SCALE GENOMIC DNA]</scope>
    <source>
        <strain evidence="9 10">CH446_14T</strain>
    </source>
</reference>
<evidence type="ECO:0000256" key="4">
    <source>
        <dbReference type="ARBA" id="ARBA00023274"/>
    </source>
</evidence>
<dbReference type="GO" id="GO:0008097">
    <property type="term" value="F:5S rRNA binding"/>
    <property type="evidence" value="ECO:0007669"/>
    <property type="project" value="InterPro"/>
</dbReference>
<dbReference type="GO" id="GO:0003735">
    <property type="term" value="F:structural constituent of ribosome"/>
    <property type="evidence" value="ECO:0007669"/>
    <property type="project" value="InterPro"/>
</dbReference>
<dbReference type="InterPro" id="IPR020057">
    <property type="entry name" value="Ribosomal_bL25_b-dom"/>
</dbReference>
<comment type="function">
    <text evidence="5">This is one of the proteins that binds to the 5S RNA in the ribosome where it forms part of the central protuberance.</text>
</comment>
<dbReference type="CDD" id="cd00495">
    <property type="entry name" value="Ribosomal_L25_TL5_CTC"/>
    <property type="match status" value="1"/>
</dbReference>
<organism evidence="9 10">
    <name type="scientific">Bacillus infantis</name>
    <dbReference type="NCBI Taxonomy" id="324767"/>
    <lineage>
        <taxon>Bacteria</taxon>
        <taxon>Bacillati</taxon>
        <taxon>Bacillota</taxon>
        <taxon>Bacilli</taxon>
        <taxon>Bacillales</taxon>
        <taxon>Bacillaceae</taxon>
        <taxon>Bacillus</taxon>
    </lineage>
</organism>
<dbReference type="NCBIfam" id="TIGR00731">
    <property type="entry name" value="bL25_bact_ctc"/>
    <property type="match status" value="1"/>
</dbReference>
<evidence type="ECO:0000256" key="5">
    <source>
        <dbReference type="HAMAP-Rule" id="MF_01334"/>
    </source>
</evidence>
<evidence type="ECO:0000256" key="1">
    <source>
        <dbReference type="ARBA" id="ARBA00022730"/>
    </source>
</evidence>